<keyword evidence="1" id="KW-0175">Coiled coil</keyword>
<dbReference type="Gene3D" id="1.10.10.10">
    <property type="entry name" value="Winged helix-like DNA-binding domain superfamily/Winged helix DNA-binding domain"/>
    <property type="match status" value="1"/>
</dbReference>
<dbReference type="SUPFAM" id="SSF48452">
    <property type="entry name" value="TPR-like"/>
    <property type="match status" value="2"/>
</dbReference>
<dbReference type="Pfam" id="PF05814">
    <property type="entry name" value="Ac76"/>
    <property type="match status" value="1"/>
</dbReference>
<dbReference type="EMBL" id="JBHMEZ010000011">
    <property type="protein sequence ID" value="MFB9053182.1"/>
    <property type="molecule type" value="Genomic_DNA"/>
</dbReference>
<evidence type="ECO:0000256" key="3">
    <source>
        <dbReference type="SAM" id="SignalP"/>
    </source>
</evidence>
<evidence type="ECO:0000313" key="4">
    <source>
        <dbReference type="EMBL" id="MFB9053182.1"/>
    </source>
</evidence>
<evidence type="ECO:0000313" key="5">
    <source>
        <dbReference type="Proteomes" id="UP001589605"/>
    </source>
</evidence>
<proteinExistence type="predicted"/>
<dbReference type="SUPFAM" id="SSF46894">
    <property type="entry name" value="C-terminal effector domain of the bipartite response regulators"/>
    <property type="match status" value="1"/>
</dbReference>
<dbReference type="Proteomes" id="UP001589605">
    <property type="component" value="Unassembled WGS sequence"/>
</dbReference>
<keyword evidence="2" id="KW-1133">Transmembrane helix</keyword>
<dbReference type="InterPro" id="IPR036388">
    <property type="entry name" value="WH-like_DNA-bd_sf"/>
</dbReference>
<feature type="transmembrane region" description="Helical" evidence="2">
    <location>
        <begin position="329"/>
        <end position="351"/>
    </location>
</feature>
<dbReference type="Gene3D" id="1.25.40.10">
    <property type="entry name" value="Tetratricopeptide repeat domain"/>
    <property type="match status" value="2"/>
</dbReference>
<dbReference type="InterPro" id="IPR016032">
    <property type="entry name" value="Sig_transdc_resp-reg_C-effctor"/>
</dbReference>
<name>A0ABV5F177_9FLAO</name>
<evidence type="ECO:0000256" key="2">
    <source>
        <dbReference type="SAM" id="Phobius"/>
    </source>
</evidence>
<dbReference type="InterPro" id="IPR011990">
    <property type="entry name" value="TPR-like_helical_dom_sf"/>
</dbReference>
<feature type="signal peptide" evidence="3">
    <location>
        <begin position="1"/>
        <end position="20"/>
    </location>
</feature>
<dbReference type="RefSeq" id="WP_382382359.1">
    <property type="nucleotide sequence ID" value="NZ_JBHMEZ010000011.1"/>
</dbReference>
<evidence type="ECO:0000256" key="1">
    <source>
        <dbReference type="SAM" id="Coils"/>
    </source>
</evidence>
<keyword evidence="3" id="KW-0732">Signal</keyword>
<keyword evidence="2" id="KW-0812">Transmembrane</keyword>
<gene>
    <name evidence="4" type="ORF">ACFFVB_08830</name>
</gene>
<comment type="caution">
    <text evidence="4">The sequence shown here is derived from an EMBL/GenBank/DDBJ whole genome shotgun (WGS) entry which is preliminary data.</text>
</comment>
<dbReference type="InterPro" id="IPR008561">
    <property type="entry name" value="Ac76_baculovir"/>
</dbReference>
<sequence length="477" mass="55774">MKSRYIIILFFLVFSSVYGAQQSQKPDYQYLKKKGNSLIEEGLLEEALLLNFDMVESAKKNNDTYIVSFGYVRMANILCAIGEHSESLRYLDLADGLIDKNKDFDLRIKLLSNYARNYAALKISNKSIEYYNKSIELCKTLPSEYHYFLPSLYINKGDAFLNTPYKLDSTLVYIHKSIKIRENAFKYAVVANYYLKEDRNIDSARTYLNKSKKLIEVNDLRVYHKSIVLQAEANYNKAIGNYLEAISLYEESVVISKSIKRLKNVKLVYKLISQAYSQLQDEDRSHEYLLKYVNLTDSLNTRYNENIGGVISDFLTEQESGYKKQEKKYSALIVTVVFLFVGCIIVIIYYYRKKKSIIIEEKEELINQKELESVKLKQQLNEAFEEVVNLAKANDPSFLIRFQEVYPTVCENLLKVNPKLVNTELIFCAMIWLNFSSKDIASFTHIQPRTVQTKKYRLRKKLNIPEDENIYVWIKRI</sequence>
<feature type="chain" id="PRO_5047223465" evidence="3">
    <location>
        <begin position="21"/>
        <end position="477"/>
    </location>
</feature>
<keyword evidence="5" id="KW-1185">Reference proteome</keyword>
<protein>
    <submittedName>
        <fullName evidence="4">Transcriptional regulator</fullName>
    </submittedName>
</protein>
<feature type="coiled-coil region" evidence="1">
    <location>
        <begin position="359"/>
        <end position="386"/>
    </location>
</feature>
<keyword evidence="2" id="KW-0472">Membrane</keyword>
<reference evidence="4 5" key="1">
    <citation type="submission" date="2024-09" db="EMBL/GenBank/DDBJ databases">
        <authorList>
            <person name="Sun Q."/>
            <person name="Mori K."/>
        </authorList>
    </citation>
    <scope>NUCLEOTIDE SEQUENCE [LARGE SCALE GENOMIC DNA]</scope>
    <source>
        <strain evidence="4 5">CECT 8286</strain>
    </source>
</reference>
<accession>A0ABV5F177</accession>
<organism evidence="4 5">
    <name type="scientific">Formosa undariae</name>
    <dbReference type="NCBI Taxonomy" id="1325436"/>
    <lineage>
        <taxon>Bacteria</taxon>
        <taxon>Pseudomonadati</taxon>
        <taxon>Bacteroidota</taxon>
        <taxon>Flavobacteriia</taxon>
        <taxon>Flavobacteriales</taxon>
        <taxon>Flavobacteriaceae</taxon>
        <taxon>Formosa</taxon>
    </lineage>
</organism>